<gene>
    <name evidence="1" type="ORF">FPR_19440</name>
</gene>
<sequence length="36" mass="4262">MLEKKGRISAAMLLQRKFFVRCQMNLAYLKLIKCDT</sequence>
<proteinExistence type="predicted"/>
<reference evidence="1 2" key="2">
    <citation type="submission" date="2010-03" db="EMBL/GenBank/DDBJ databases">
        <authorList>
            <person name="Pajon A."/>
        </authorList>
    </citation>
    <scope>NUCLEOTIDE SEQUENCE [LARGE SCALE GENOMIC DNA]</scope>
    <source>
        <strain evidence="1 2">SL3/3</strain>
    </source>
</reference>
<dbReference type="AlphaFoldDB" id="D4KBF3"/>
<organism evidence="1 2">
    <name type="scientific">Faecalibacterium prausnitzii SL3/3</name>
    <dbReference type="NCBI Taxonomy" id="657322"/>
    <lineage>
        <taxon>Bacteria</taxon>
        <taxon>Bacillati</taxon>
        <taxon>Bacillota</taxon>
        <taxon>Clostridia</taxon>
        <taxon>Eubacteriales</taxon>
        <taxon>Oscillospiraceae</taxon>
        <taxon>Faecalibacterium</taxon>
    </lineage>
</organism>
<evidence type="ECO:0000313" key="1">
    <source>
        <dbReference type="EMBL" id="CBL02166.1"/>
    </source>
</evidence>
<dbReference type="KEGG" id="fpa:FPR_19440"/>
<evidence type="ECO:0000313" key="2">
    <source>
        <dbReference type="Proteomes" id="UP000007059"/>
    </source>
</evidence>
<dbReference type="EMBL" id="FP929046">
    <property type="protein sequence ID" value="CBL02166.1"/>
    <property type="molecule type" value="Genomic_DNA"/>
</dbReference>
<reference evidence="1 2" key="1">
    <citation type="submission" date="2010-03" db="EMBL/GenBank/DDBJ databases">
        <title>The genome sequence of Faecalibacterium prausnitzii SL3/3.</title>
        <authorList>
            <consortium name="metaHIT consortium -- http://www.metahit.eu/"/>
            <person name="Pajon A."/>
            <person name="Turner K."/>
            <person name="Parkhill J."/>
            <person name="Duncan S."/>
            <person name="Flint H."/>
        </authorList>
    </citation>
    <scope>NUCLEOTIDE SEQUENCE [LARGE SCALE GENOMIC DNA]</scope>
    <source>
        <strain evidence="1 2">SL3/3</strain>
    </source>
</reference>
<dbReference type="Proteomes" id="UP000007059">
    <property type="component" value="Chromosome"/>
</dbReference>
<name>D4KBF3_9FIRM</name>
<dbReference type="HOGENOM" id="CLU_3356304_0_0_9"/>
<protein>
    <submittedName>
        <fullName evidence="1">Uncharacterized protein</fullName>
    </submittedName>
</protein>
<accession>D4KBF3</accession>